<keyword evidence="10" id="KW-0325">Glycoprotein</keyword>
<evidence type="ECO:0000256" key="13">
    <source>
        <dbReference type="PIRSR" id="PIRSR602401-1"/>
    </source>
</evidence>
<evidence type="ECO:0000256" key="15">
    <source>
        <dbReference type="SAM" id="Phobius"/>
    </source>
</evidence>
<feature type="transmembrane region" description="Helical" evidence="15">
    <location>
        <begin position="6"/>
        <end position="27"/>
    </location>
</feature>
<dbReference type="Proteomes" id="UP001443914">
    <property type="component" value="Unassembled WGS sequence"/>
</dbReference>
<keyword evidence="8 14" id="KW-0560">Oxidoreductase</keyword>
<evidence type="ECO:0000256" key="4">
    <source>
        <dbReference type="ARBA" id="ARBA00022692"/>
    </source>
</evidence>
<dbReference type="InterPro" id="IPR036396">
    <property type="entry name" value="Cyt_P450_sf"/>
</dbReference>
<evidence type="ECO:0000256" key="12">
    <source>
        <dbReference type="ARBA" id="ARBA00093231"/>
    </source>
</evidence>
<proteinExistence type="inferred from homology"/>
<reference evidence="16" key="1">
    <citation type="submission" date="2024-03" db="EMBL/GenBank/DDBJ databases">
        <title>WGS assembly of Saponaria officinalis var. Norfolk2.</title>
        <authorList>
            <person name="Jenkins J."/>
            <person name="Shu S."/>
            <person name="Grimwood J."/>
            <person name="Barry K."/>
            <person name="Goodstein D."/>
            <person name="Schmutz J."/>
            <person name="Leebens-Mack J."/>
            <person name="Osbourn A."/>
        </authorList>
    </citation>
    <scope>NUCLEOTIDE SEQUENCE [LARGE SCALE GENOMIC DNA]</scope>
    <source>
        <strain evidence="16">JIC</strain>
    </source>
</reference>
<evidence type="ECO:0000256" key="8">
    <source>
        <dbReference type="ARBA" id="ARBA00023002"/>
    </source>
</evidence>
<dbReference type="Pfam" id="PF00067">
    <property type="entry name" value="p450"/>
    <property type="match status" value="1"/>
</dbReference>
<name>A0AAW1NF59_SAPOF</name>
<dbReference type="Gene3D" id="1.10.630.10">
    <property type="entry name" value="Cytochrome P450"/>
    <property type="match status" value="1"/>
</dbReference>
<evidence type="ECO:0000256" key="2">
    <source>
        <dbReference type="ARBA" id="ARBA00004606"/>
    </source>
</evidence>
<keyword evidence="9 13" id="KW-0408">Iron</keyword>
<dbReference type="InterPro" id="IPR002401">
    <property type="entry name" value="Cyt_P450_E_grp-I"/>
</dbReference>
<evidence type="ECO:0000256" key="7">
    <source>
        <dbReference type="ARBA" id="ARBA00022989"/>
    </source>
</evidence>
<dbReference type="GO" id="GO:0020037">
    <property type="term" value="F:heme binding"/>
    <property type="evidence" value="ECO:0007669"/>
    <property type="project" value="InterPro"/>
</dbReference>
<keyword evidence="13 14" id="KW-0349">Heme</keyword>
<dbReference type="AlphaFoldDB" id="A0AAW1NF59"/>
<comment type="similarity">
    <text evidence="3 14">Belongs to the cytochrome P450 family.</text>
</comment>
<evidence type="ECO:0000256" key="1">
    <source>
        <dbReference type="ARBA" id="ARBA00001971"/>
    </source>
</evidence>
<evidence type="ECO:0000256" key="5">
    <source>
        <dbReference type="ARBA" id="ARBA00022723"/>
    </source>
</evidence>
<keyword evidence="17" id="KW-1185">Reference proteome</keyword>
<dbReference type="GO" id="GO:0016020">
    <property type="term" value="C:membrane"/>
    <property type="evidence" value="ECO:0007669"/>
    <property type="project" value="UniProtKB-SubCell"/>
</dbReference>
<keyword evidence="7 15" id="KW-1133">Transmembrane helix</keyword>
<evidence type="ECO:0000256" key="6">
    <source>
        <dbReference type="ARBA" id="ARBA00022968"/>
    </source>
</evidence>
<dbReference type="InterPro" id="IPR001128">
    <property type="entry name" value="Cyt_P450"/>
</dbReference>
<evidence type="ECO:0000256" key="9">
    <source>
        <dbReference type="ARBA" id="ARBA00023004"/>
    </source>
</evidence>
<dbReference type="GO" id="GO:0005506">
    <property type="term" value="F:iron ion binding"/>
    <property type="evidence" value="ECO:0007669"/>
    <property type="project" value="InterPro"/>
</dbReference>
<keyword evidence="6" id="KW-0735">Signal-anchor</keyword>
<dbReference type="PANTHER" id="PTHR24286:SF381">
    <property type="entry name" value="BETA-AMYRIN 28-OXIDASE"/>
    <property type="match status" value="1"/>
</dbReference>
<dbReference type="PANTHER" id="PTHR24286">
    <property type="entry name" value="CYTOCHROME P450 26"/>
    <property type="match status" value="1"/>
</dbReference>
<dbReference type="PRINTS" id="PR00463">
    <property type="entry name" value="EP450I"/>
</dbReference>
<dbReference type="EC" id="1.14.14.126" evidence="11"/>
<gene>
    <name evidence="16" type="ORF">RND81_01G139500</name>
</gene>
<dbReference type="SUPFAM" id="SSF48264">
    <property type="entry name" value="Cytochrome P450"/>
    <property type="match status" value="1"/>
</dbReference>
<keyword evidence="14" id="KW-0503">Monooxygenase</keyword>
<comment type="cofactor">
    <cofactor evidence="1 13">
        <name>heme</name>
        <dbReference type="ChEBI" id="CHEBI:30413"/>
    </cofactor>
</comment>
<comment type="catalytic activity">
    <reaction evidence="12">
        <text>beta-amyrin + 3 reduced [NADPH--hemoprotein reductase] + 3 O2 = oleanolate + 3 oxidized [NADPH--hemoprotein reductase] + 4 H2O + 4 H(+)</text>
        <dbReference type="Rhea" id="RHEA:43068"/>
        <dbReference type="Rhea" id="RHEA-COMP:11964"/>
        <dbReference type="Rhea" id="RHEA-COMP:11965"/>
        <dbReference type="ChEBI" id="CHEBI:10352"/>
        <dbReference type="ChEBI" id="CHEBI:15377"/>
        <dbReference type="ChEBI" id="CHEBI:15378"/>
        <dbReference type="ChEBI" id="CHEBI:15379"/>
        <dbReference type="ChEBI" id="CHEBI:57618"/>
        <dbReference type="ChEBI" id="CHEBI:58210"/>
        <dbReference type="ChEBI" id="CHEBI:82828"/>
        <dbReference type="EC" id="1.14.14.126"/>
    </reaction>
    <physiologicalReaction direction="left-to-right" evidence="12">
        <dbReference type="Rhea" id="RHEA:43069"/>
    </physiologicalReaction>
</comment>
<evidence type="ECO:0000256" key="14">
    <source>
        <dbReference type="RuleBase" id="RU000461"/>
    </source>
</evidence>
<organism evidence="16 17">
    <name type="scientific">Saponaria officinalis</name>
    <name type="common">Common soapwort</name>
    <name type="synonym">Lychnis saponaria</name>
    <dbReference type="NCBI Taxonomy" id="3572"/>
    <lineage>
        <taxon>Eukaryota</taxon>
        <taxon>Viridiplantae</taxon>
        <taxon>Streptophyta</taxon>
        <taxon>Embryophyta</taxon>
        <taxon>Tracheophyta</taxon>
        <taxon>Spermatophyta</taxon>
        <taxon>Magnoliopsida</taxon>
        <taxon>eudicotyledons</taxon>
        <taxon>Gunneridae</taxon>
        <taxon>Pentapetalae</taxon>
        <taxon>Caryophyllales</taxon>
        <taxon>Caryophyllaceae</taxon>
        <taxon>Caryophylleae</taxon>
        <taxon>Saponaria</taxon>
    </lineage>
</organism>
<dbReference type="GO" id="GO:0016135">
    <property type="term" value="P:saponin biosynthetic process"/>
    <property type="evidence" value="ECO:0007669"/>
    <property type="project" value="UniProtKB-ARBA"/>
</dbReference>
<dbReference type="PRINTS" id="PR00385">
    <property type="entry name" value="P450"/>
</dbReference>
<evidence type="ECO:0000313" key="16">
    <source>
        <dbReference type="EMBL" id="KAK9757097.1"/>
    </source>
</evidence>
<dbReference type="EMBL" id="JBDFQZ010000001">
    <property type="protein sequence ID" value="KAK9757097.1"/>
    <property type="molecule type" value="Genomic_DNA"/>
</dbReference>
<dbReference type="InterPro" id="IPR017972">
    <property type="entry name" value="Cyt_P450_CS"/>
</dbReference>
<protein>
    <recommendedName>
        <fullName evidence="11">beta-amyrin 28-monooxygenase</fullName>
        <ecNumber evidence="11">1.14.14.126</ecNumber>
    </recommendedName>
</protein>
<dbReference type="GO" id="GO:0016104">
    <property type="term" value="P:triterpenoid biosynthetic process"/>
    <property type="evidence" value="ECO:0007669"/>
    <property type="project" value="UniProtKB-ARBA"/>
</dbReference>
<dbReference type="CDD" id="cd11043">
    <property type="entry name" value="CYP90-like"/>
    <property type="match status" value="1"/>
</dbReference>
<keyword evidence="15" id="KW-0472">Membrane</keyword>
<evidence type="ECO:0000256" key="10">
    <source>
        <dbReference type="ARBA" id="ARBA00023180"/>
    </source>
</evidence>
<dbReference type="GO" id="GO:0016125">
    <property type="term" value="P:sterol metabolic process"/>
    <property type="evidence" value="ECO:0007669"/>
    <property type="project" value="TreeGrafter"/>
</dbReference>
<comment type="caution">
    <text evidence="16">The sequence shown here is derived from an EMBL/GenBank/DDBJ whole genome shotgun (WGS) entry which is preliminary data.</text>
</comment>
<sequence length="483" mass="55393">MELSTLNTIILTILGSCSIAILFYHLYYSSSNNNKSRLPPGNLGLPFVGETLHFMRAGQKGQPEKFILDRMTKHSPIIFKTSILGEPTAVTCGAAGHKFTFGHEDKLFVSWWPKSVDLIFPTTNRTSSNEETKRLRRLLPQFLKPEALKRYVGVMDKIVNRHIGLHWEGNDVVYVYSLAKNLSFWVACRVFLSMDDPVEVAEFEKPFETLADGIVSLPVNLPGTRLNRAIKAAKQVREEIRRMIESRRRDLAKGIVSQNQDIMSHMLVTKDEEDGQFMSDDEISDKLLALLFGGHQTTSVAITFVIKFLAELPRVFHAVYQEQMEIARSKRSDEGLKWEDIQKMKYTWNVACEALRLAPPVQGAFRVALQDFSYAGFHIPKGWKIYWNAYSTHKNPDYFQNPEEFDPTRFEGEGPKPYTYVPFGGGPRMCPGMEFARLEILVFMHNIVTRFHWKKLFPNEMTTFHPIPLPLKVLPICIYLHPS</sequence>
<evidence type="ECO:0000313" key="17">
    <source>
        <dbReference type="Proteomes" id="UP001443914"/>
    </source>
</evidence>
<keyword evidence="4 15" id="KW-0812">Transmembrane</keyword>
<evidence type="ECO:0000256" key="3">
    <source>
        <dbReference type="ARBA" id="ARBA00010617"/>
    </source>
</evidence>
<dbReference type="PROSITE" id="PS00086">
    <property type="entry name" value="CYTOCHROME_P450"/>
    <property type="match status" value="1"/>
</dbReference>
<feature type="binding site" description="axial binding residue" evidence="13">
    <location>
        <position position="430"/>
    </location>
    <ligand>
        <name>heme</name>
        <dbReference type="ChEBI" id="CHEBI:30413"/>
    </ligand>
    <ligandPart>
        <name>Fe</name>
        <dbReference type="ChEBI" id="CHEBI:18248"/>
    </ligandPart>
</feature>
<accession>A0AAW1NF59</accession>
<evidence type="ECO:0000256" key="11">
    <source>
        <dbReference type="ARBA" id="ARBA00066327"/>
    </source>
</evidence>
<dbReference type="GO" id="GO:0102373">
    <property type="term" value="F:beta-amyrin 28-monooxygenase activity"/>
    <property type="evidence" value="ECO:0007669"/>
    <property type="project" value="UniProtKB-EC"/>
</dbReference>
<keyword evidence="5 13" id="KW-0479">Metal-binding</keyword>
<dbReference type="FunFam" id="1.10.630.10:FF:000022">
    <property type="entry name" value="Taxadiene 5-alpha hydroxylase"/>
    <property type="match status" value="1"/>
</dbReference>
<comment type="subcellular location">
    <subcellularLocation>
        <location evidence="2">Membrane</location>
        <topology evidence="2">Single-pass type II membrane protein</topology>
    </subcellularLocation>
</comment>